<dbReference type="EMBL" id="CP022983">
    <property type="protein sequence ID" value="ASV67823.1"/>
    <property type="molecule type" value="Genomic_DNA"/>
</dbReference>
<name>A0A248TI00_9BACI</name>
<dbReference type="OrthoDB" id="5521296at2"/>
<dbReference type="Pfam" id="PF14168">
    <property type="entry name" value="YjzC"/>
    <property type="match status" value="1"/>
</dbReference>
<dbReference type="Proteomes" id="UP000215137">
    <property type="component" value="Chromosome"/>
</dbReference>
<dbReference type="KEGG" id="bko:CKF48_11195"/>
<gene>
    <name evidence="1" type="ORF">CKF48_11195</name>
</gene>
<proteinExistence type="predicted"/>
<sequence length="66" mass="7509">MAIGERFKTGQRSTAHAYYEWDGYTDGTRTPSPTGEEKKIQLETEEVFPPISSCDKGAFWRKTSYA</sequence>
<reference evidence="1 2" key="1">
    <citation type="submission" date="2017-08" db="EMBL/GenBank/DDBJ databases">
        <title>Complete Genome Sequence of Bacillus kochii Oregon-R-modENCODE STRAIN BDGP4, isolated from Drosophila melanogaster gut.</title>
        <authorList>
            <person name="Wan K.H."/>
            <person name="Yu C."/>
            <person name="Park S."/>
            <person name="Hammonds A.S."/>
            <person name="Booth B.W."/>
            <person name="Celniker S.E."/>
        </authorList>
    </citation>
    <scope>NUCLEOTIDE SEQUENCE [LARGE SCALE GENOMIC DNA]</scope>
    <source>
        <strain evidence="1 2">BDGP4</strain>
    </source>
</reference>
<evidence type="ECO:0000313" key="2">
    <source>
        <dbReference type="Proteomes" id="UP000215137"/>
    </source>
</evidence>
<dbReference type="AlphaFoldDB" id="A0A248TI00"/>
<dbReference type="InterPro" id="IPR025549">
    <property type="entry name" value="YjzC"/>
</dbReference>
<accession>A0A248TI00</accession>
<protein>
    <submittedName>
        <fullName evidence="1">YjzC family protein</fullName>
    </submittedName>
</protein>
<organism evidence="1 2">
    <name type="scientific">Cytobacillus kochii</name>
    <dbReference type="NCBI Taxonomy" id="859143"/>
    <lineage>
        <taxon>Bacteria</taxon>
        <taxon>Bacillati</taxon>
        <taxon>Bacillota</taxon>
        <taxon>Bacilli</taxon>
        <taxon>Bacillales</taxon>
        <taxon>Bacillaceae</taxon>
        <taxon>Cytobacillus</taxon>
    </lineage>
</organism>
<dbReference type="RefSeq" id="WP_095371392.1">
    <property type="nucleotide sequence ID" value="NZ_CANMJM010000017.1"/>
</dbReference>
<keyword evidence="2" id="KW-1185">Reference proteome</keyword>
<dbReference type="GeneID" id="97218365"/>
<evidence type="ECO:0000313" key="1">
    <source>
        <dbReference type="EMBL" id="ASV67823.1"/>
    </source>
</evidence>